<sequence>MPIIGFPLLLIPLAVCNIIIFMMPGVDFEAPVAVVRLWSGNSWPLTIRDLLLSVAALLLVLEVIKAGRPGAKFATDHFLSLLVFAAAAGEFVALPQFGNSTMFMLAMLALVDVLAGIGLRPRRVRRKPAAPPVQKQAKPAASDAGTEPASKSSDTETDSSPSIASPTLQPAASSSSASR</sequence>
<feature type="compositionally biased region" description="Polar residues" evidence="1">
    <location>
        <begin position="158"/>
        <end position="179"/>
    </location>
</feature>
<feature type="region of interest" description="Disordered" evidence="1">
    <location>
        <begin position="125"/>
        <end position="179"/>
    </location>
</feature>
<protein>
    <submittedName>
        <fullName evidence="3">Uncharacterized protein</fullName>
    </submittedName>
</protein>
<dbReference type="Proteomes" id="UP000248148">
    <property type="component" value="Unassembled WGS sequence"/>
</dbReference>
<dbReference type="AlphaFoldDB" id="A0A318TE84"/>
<keyword evidence="2" id="KW-0812">Transmembrane</keyword>
<reference evidence="3 4" key="1">
    <citation type="submission" date="2018-06" db="EMBL/GenBank/DDBJ databases">
        <title>Genomic Encyclopedia of Archaeal and Bacterial Type Strains, Phase II (KMG-II): from individual species to whole genera.</title>
        <authorList>
            <person name="Goeker M."/>
        </authorList>
    </citation>
    <scope>NUCLEOTIDE SEQUENCE [LARGE SCALE GENOMIC DNA]</scope>
    <source>
        <strain evidence="3 4">JCM 11668</strain>
    </source>
</reference>
<proteinExistence type="predicted"/>
<dbReference type="RefSeq" id="WP_110782026.1">
    <property type="nucleotide sequence ID" value="NZ_QJTI01000021.1"/>
</dbReference>
<dbReference type="EMBL" id="QJTI01000021">
    <property type="protein sequence ID" value="PYF01478.1"/>
    <property type="molecule type" value="Genomic_DNA"/>
</dbReference>
<feature type="transmembrane region" description="Helical" evidence="2">
    <location>
        <begin position="100"/>
        <end position="119"/>
    </location>
</feature>
<gene>
    <name evidence="3" type="ORF">BJ122_12148</name>
</gene>
<accession>A0A318TE84</accession>
<evidence type="ECO:0000313" key="3">
    <source>
        <dbReference type="EMBL" id="PYF01478.1"/>
    </source>
</evidence>
<evidence type="ECO:0000256" key="2">
    <source>
        <dbReference type="SAM" id="Phobius"/>
    </source>
</evidence>
<feature type="transmembrane region" description="Helical" evidence="2">
    <location>
        <begin position="46"/>
        <end position="64"/>
    </location>
</feature>
<feature type="transmembrane region" description="Helical" evidence="2">
    <location>
        <begin position="7"/>
        <end position="26"/>
    </location>
</feature>
<dbReference type="OrthoDB" id="9811032at2"/>
<comment type="caution">
    <text evidence="3">The sequence shown here is derived from an EMBL/GenBank/DDBJ whole genome shotgun (WGS) entry which is preliminary data.</text>
</comment>
<keyword evidence="4" id="KW-1185">Reference proteome</keyword>
<evidence type="ECO:0000256" key="1">
    <source>
        <dbReference type="SAM" id="MobiDB-lite"/>
    </source>
</evidence>
<organism evidence="3 4">
    <name type="scientific">Rhodopseudomonas faecalis</name>
    <dbReference type="NCBI Taxonomy" id="99655"/>
    <lineage>
        <taxon>Bacteria</taxon>
        <taxon>Pseudomonadati</taxon>
        <taxon>Pseudomonadota</taxon>
        <taxon>Alphaproteobacteria</taxon>
        <taxon>Hyphomicrobiales</taxon>
        <taxon>Nitrobacteraceae</taxon>
        <taxon>Rhodopseudomonas</taxon>
    </lineage>
</organism>
<feature type="compositionally biased region" description="Low complexity" evidence="1">
    <location>
        <begin position="132"/>
        <end position="141"/>
    </location>
</feature>
<evidence type="ECO:0000313" key="4">
    <source>
        <dbReference type="Proteomes" id="UP000248148"/>
    </source>
</evidence>
<keyword evidence="2" id="KW-0472">Membrane</keyword>
<name>A0A318TE84_9BRAD</name>
<keyword evidence="2" id="KW-1133">Transmembrane helix</keyword>
<feature type="transmembrane region" description="Helical" evidence="2">
    <location>
        <begin position="76"/>
        <end position="94"/>
    </location>
</feature>